<sequence>MPAPTINQRVQEQHLALRKAGLRPVLIWIPDTRRPGFDEEYRRQSRLIADAEKDDSGLRAFTDAAADDFLAGLDEWKA</sequence>
<protein>
    <submittedName>
        <fullName evidence="1">DUF3018 family protein</fullName>
    </submittedName>
</protein>
<accession>A0A3R8LM44</accession>
<dbReference type="EMBL" id="RRUE01000002">
    <property type="protein sequence ID" value="RRN44156.1"/>
    <property type="molecule type" value="Genomic_DNA"/>
</dbReference>
<keyword evidence="2" id="KW-1185">Reference proteome</keyword>
<dbReference type="AlphaFoldDB" id="A0A3R8LM44"/>
<organism evidence="1 2">
    <name type="scientific">Lautropia dentalis</name>
    <dbReference type="NCBI Taxonomy" id="2490857"/>
    <lineage>
        <taxon>Bacteria</taxon>
        <taxon>Pseudomonadati</taxon>
        <taxon>Pseudomonadota</taxon>
        <taxon>Betaproteobacteria</taxon>
        <taxon>Burkholderiales</taxon>
        <taxon>Burkholderiaceae</taxon>
        <taxon>Lautropia</taxon>
    </lineage>
</organism>
<evidence type="ECO:0000313" key="1">
    <source>
        <dbReference type="EMBL" id="RRN44156.1"/>
    </source>
</evidence>
<proteinExistence type="predicted"/>
<reference evidence="1 2" key="1">
    <citation type="submission" date="2018-11" db="EMBL/GenBank/DDBJ databases">
        <title>Genome sequencing of Lautropia sp. KCOM 2505 (= ChDC F240).</title>
        <authorList>
            <person name="Kook J.-K."/>
            <person name="Park S.-N."/>
            <person name="Lim Y.K."/>
        </authorList>
    </citation>
    <scope>NUCLEOTIDE SEQUENCE [LARGE SCALE GENOMIC DNA]</scope>
    <source>
        <strain evidence="1 2">KCOM 2505</strain>
    </source>
</reference>
<evidence type="ECO:0000313" key="2">
    <source>
        <dbReference type="Proteomes" id="UP000270261"/>
    </source>
</evidence>
<dbReference type="Pfam" id="PF11455">
    <property type="entry name" value="MazE-like"/>
    <property type="match status" value="1"/>
</dbReference>
<comment type="caution">
    <text evidence="1">The sequence shown here is derived from an EMBL/GenBank/DDBJ whole genome shotgun (WGS) entry which is preliminary data.</text>
</comment>
<gene>
    <name evidence="1" type="ORF">EHV23_12420</name>
</gene>
<dbReference type="InterPro" id="IPR021558">
    <property type="entry name" value="MazE-like"/>
</dbReference>
<dbReference type="Proteomes" id="UP000270261">
    <property type="component" value="Unassembled WGS sequence"/>
</dbReference>
<dbReference type="RefSeq" id="WP_125096351.1">
    <property type="nucleotide sequence ID" value="NZ_RRUE01000002.1"/>
</dbReference>
<name>A0A3R8LM44_9BURK</name>
<dbReference type="OrthoDB" id="3734119at2"/>